<feature type="region of interest" description="Disordered" evidence="5">
    <location>
        <begin position="438"/>
        <end position="490"/>
    </location>
</feature>
<keyword evidence="2" id="KW-0805">Transcription regulation</keyword>
<feature type="compositionally biased region" description="Low complexity" evidence="5">
    <location>
        <begin position="70"/>
        <end position="79"/>
    </location>
</feature>
<dbReference type="GO" id="GO:0003677">
    <property type="term" value="F:DNA binding"/>
    <property type="evidence" value="ECO:0007669"/>
    <property type="project" value="InterPro"/>
</dbReference>
<evidence type="ECO:0000313" key="8">
    <source>
        <dbReference type="Proteomes" id="UP000829685"/>
    </source>
</evidence>
<dbReference type="SUPFAM" id="SSF159042">
    <property type="entry name" value="Plus3-like"/>
    <property type="match status" value="1"/>
</dbReference>
<feature type="region of interest" description="Disordered" evidence="5">
    <location>
        <begin position="1"/>
        <end position="106"/>
    </location>
</feature>
<dbReference type="EMBL" id="JAFIMR010000008">
    <property type="protein sequence ID" value="KAI1875304.1"/>
    <property type="molecule type" value="Genomic_DNA"/>
</dbReference>
<dbReference type="AlphaFoldDB" id="A0A9P9WQV5"/>
<dbReference type="Gene3D" id="3.90.70.200">
    <property type="entry name" value="Plus-3 domain"/>
    <property type="match status" value="1"/>
</dbReference>
<organism evidence="7 8">
    <name type="scientific">Neoarthrinium moseri</name>
    <dbReference type="NCBI Taxonomy" id="1658444"/>
    <lineage>
        <taxon>Eukaryota</taxon>
        <taxon>Fungi</taxon>
        <taxon>Dikarya</taxon>
        <taxon>Ascomycota</taxon>
        <taxon>Pezizomycotina</taxon>
        <taxon>Sordariomycetes</taxon>
        <taxon>Xylariomycetidae</taxon>
        <taxon>Amphisphaeriales</taxon>
        <taxon>Apiosporaceae</taxon>
        <taxon>Neoarthrinium</taxon>
    </lineage>
</organism>
<dbReference type="InterPro" id="IPR036128">
    <property type="entry name" value="Plus3-like_sf"/>
</dbReference>
<evidence type="ECO:0000313" key="7">
    <source>
        <dbReference type="EMBL" id="KAI1875304.1"/>
    </source>
</evidence>
<comment type="caution">
    <text evidence="7">The sequence shown here is derived from an EMBL/GenBank/DDBJ whole genome shotgun (WGS) entry which is preliminary data.</text>
</comment>
<reference evidence="7" key="1">
    <citation type="submission" date="2021-03" db="EMBL/GenBank/DDBJ databases">
        <title>Revisited historic fungal species revealed as producer of novel bioactive compounds through whole genome sequencing and comparative genomics.</title>
        <authorList>
            <person name="Vignolle G.A."/>
            <person name="Hochenegger N."/>
            <person name="Mach R.L."/>
            <person name="Mach-Aigner A.R."/>
            <person name="Javad Rahimi M."/>
            <person name="Salim K.A."/>
            <person name="Chan C.M."/>
            <person name="Lim L.B.L."/>
            <person name="Cai F."/>
            <person name="Druzhinina I.S."/>
            <person name="U'Ren J.M."/>
            <person name="Derntl C."/>
        </authorList>
    </citation>
    <scope>NUCLEOTIDE SEQUENCE</scope>
    <source>
        <strain evidence="7">TUCIM 5799</strain>
    </source>
</reference>
<evidence type="ECO:0000256" key="2">
    <source>
        <dbReference type="ARBA" id="ARBA00023015"/>
    </source>
</evidence>
<evidence type="ECO:0000259" key="6">
    <source>
        <dbReference type="PROSITE" id="PS51360"/>
    </source>
</evidence>
<evidence type="ECO:0000256" key="5">
    <source>
        <dbReference type="SAM" id="MobiDB-lite"/>
    </source>
</evidence>
<dbReference type="GO" id="GO:0016593">
    <property type="term" value="C:Cdc73/Paf1 complex"/>
    <property type="evidence" value="ECO:0007669"/>
    <property type="project" value="TreeGrafter"/>
</dbReference>
<feature type="compositionally biased region" description="Basic and acidic residues" evidence="5">
    <location>
        <begin position="197"/>
        <end position="220"/>
    </location>
</feature>
<dbReference type="PROSITE" id="PS51360">
    <property type="entry name" value="PLUS3"/>
    <property type="match status" value="1"/>
</dbReference>
<evidence type="ECO:0000256" key="1">
    <source>
        <dbReference type="ARBA" id="ARBA00004123"/>
    </source>
</evidence>
<dbReference type="Pfam" id="PF03126">
    <property type="entry name" value="Plus-3"/>
    <property type="match status" value="1"/>
</dbReference>
<dbReference type="SMART" id="SM00719">
    <property type="entry name" value="Plus3"/>
    <property type="match status" value="1"/>
</dbReference>
<dbReference type="PANTHER" id="PTHR13115:SF8">
    <property type="entry name" value="RNA POLYMERASE-ASSOCIATED PROTEIN RTF1 HOMOLOG"/>
    <property type="match status" value="1"/>
</dbReference>
<accession>A0A9P9WQV5</accession>
<feature type="compositionally biased region" description="Basic residues" evidence="5">
    <location>
        <begin position="40"/>
        <end position="54"/>
    </location>
</feature>
<feature type="region of interest" description="Disordered" evidence="5">
    <location>
        <begin position="152"/>
        <end position="255"/>
    </location>
</feature>
<feature type="compositionally biased region" description="Polar residues" evidence="5">
    <location>
        <begin position="552"/>
        <end position="564"/>
    </location>
</feature>
<feature type="region of interest" description="Disordered" evidence="5">
    <location>
        <begin position="541"/>
        <end position="571"/>
    </location>
</feature>
<feature type="compositionally biased region" description="Basic and acidic residues" evidence="5">
    <location>
        <begin position="243"/>
        <end position="255"/>
    </location>
</feature>
<protein>
    <recommendedName>
        <fullName evidence="6">Plus3 domain-containing protein</fullName>
    </recommendedName>
</protein>
<proteinExistence type="predicted"/>
<dbReference type="InterPro" id="IPR004343">
    <property type="entry name" value="Plus-3_dom"/>
</dbReference>
<gene>
    <name evidence="7" type="ORF">JX265_004362</name>
</gene>
<evidence type="ECO:0000256" key="3">
    <source>
        <dbReference type="ARBA" id="ARBA00023163"/>
    </source>
</evidence>
<evidence type="ECO:0000256" key="4">
    <source>
        <dbReference type="ARBA" id="ARBA00023242"/>
    </source>
</evidence>
<dbReference type="OrthoDB" id="166375at2759"/>
<keyword evidence="8" id="KW-1185">Reference proteome</keyword>
<dbReference type="PANTHER" id="PTHR13115">
    <property type="entry name" value="RNA POLYMERASE-ASSOCIATED PROTEIN RTF1 HOMOLOG"/>
    <property type="match status" value="1"/>
</dbReference>
<feature type="compositionally biased region" description="Low complexity" evidence="5">
    <location>
        <begin position="469"/>
        <end position="481"/>
    </location>
</feature>
<keyword evidence="3" id="KW-0804">Transcription</keyword>
<feature type="domain" description="Plus3" evidence="6">
    <location>
        <begin position="262"/>
        <end position="401"/>
    </location>
</feature>
<keyword evidence="4" id="KW-0539">Nucleus</keyword>
<comment type="subcellular location">
    <subcellularLocation>
        <location evidence="1">Nucleus</location>
    </subcellularLocation>
</comment>
<dbReference type="FunFam" id="3.90.70.200:FF:000005">
    <property type="entry name" value="Related to Pol II transcription elongation factor"/>
    <property type="match status" value="1"/>
</dbReference>
<sequence>MADLDDAFLELVGGDESEDEASEQEMNISQSGSDSESQSRKKTKKSAPAKKTTARKQDDSDEEEGEASDAESQASQDSAPMDESDSEAGSPAANNANGAVFDDEDKYPYEGMFESAREKADIMSMREVERESILAERAQEIERQRQNRLLRQLVSAGDNKKRKANDADLEETQRKTSRQRTKIGGSKVGETSSGIESLKRARAEKSDRARRRAEDSERNKKSTALSHDSPDRDLDADSDVEWGESRKRASKSRTPEVKEIPLAELRDIERVRLGRSRFAQICFFPGFEQAITGCYTRISIGPDPRAGDGMNQYRMAVIKRFSTGKPYAMEKANGQTFVTDQYLVAAHGKAEREWPFVACSDGAFTESEFNRYKATLQHEGLIFPKRPNLVAKIDDINTLRNRSWTDQELDEKLKRERGLRQKYAPSERNRLMQALEEAKARGDDAKASELQDQLDTMETPRLAWKTSLSPAKKAAAPSAQQDRLAQLNIENRRRNAEAVRKAQLKEKAKAREIEARVARGEEVSEDTSRRLRTQPKFMLDVNAPPTIDRKSTPLNGSGASTPANGTPKLGAKTSLPAHLAKLQNSNGTDKKGIPQIHRPLMDDDVIGSLDLDIDVEID</sequence>
<name>A0A9P9WQV5_9PEZI</name>
<dbReference type="GO" id="GO:1990269">
    <property type="term" value="F:RNA polymerase II C-terminal domain phosphoserine binding"/>
    <property type="evidence" value="ECO:0007669"/>
    <property type="project" value="TreeGrafter"/>
</dbReference>
<feature type="compositionally biased region" description="Acidic residues" evidence="5">
    <location>
        <begin position="1"/>
        <end position="23"/>
    </location>
</feature>
<dbReference type="Proteomes" id="UP000829685">
    <property type="component" value="Unassembled WGS sequence"/>
</dbReference>
<feature type="compositionally biased region" description="Acidic residues" evidence="5">
    <location>
        <begin position="59"/>
        <end position="69"/>
    </location>
</feature>
<feature type="compositionally biased region" description="Basic and acidic residues" evidence="5">
    <location>
        <begin position="438"/>
        <end position="449"/>
    </location>
</feature>